<name>A0A4V1CEQ9_9CORY</name>
<sequence>MHKIAAELRHRELTQELYNIGDEVAEYIEHLIEAIEDWDDELALDCIAELRDIIEDARVDSGRVVGELIGLRQALISGVRSGTISGTISAASSGENAVEEPRTFTARTLEAEFPVSGPPIVVHELAAALKARTAATANYLREVVEYVLEQTNAVARNLDMVSLPHLYKRTGQYVLDAVGGWHHTVVEDHPAYVRTMRGHNPPEFLEERARIDRIVAKVAAKRAAAKAAASTA</sequence>
<dbReference type="EMBL" id="CP039247">
    <property type="protein sequence ID" value="QCB28968.1"/>
    <property type="molecule type" value="Genomic_DNA"/>
</dbReference>
<organism evidence="1 2">
    <name type="scientific">Corynebacterium endometrii</name>
    <dbReference type="NCBI Taxonomy" id="2488819"/>
    <lineage>
        <taxon>Bacteria</taxon>
        <taxon>Bacillati</taxon>
        <taxon>Actinomycetota</taxon>
        <taxon>Actinomycetes</taxon>
        <taxon>Mycobacteriales</taxon>
        <taxon>Corynebacteriaceae</taxon>
        <taxon>Corynebacterium</taxon>
    </lineage>
</organism>
<evidence type="ECO:0000313" key="2">
    <source>
        <dbReference type="Proteomes" id="UP000296352"/>
    </source>
</evidence>
<dbReference type="RefSeq" id="WP_136141627.1">
    <property type="nucleotide sequence ID" value="NZ_CP039247.1"/>
</dbReference>
<proteinExistence type="predicted"/>
<dbReference type="AlphaFoldDB" id="A0A4V1CEQ9"/>
<dbReference type="Proteomes" id="UP000296352">
    <property type="component" value="Chromosome"/>
</dbReference>
<gene>
    <name evidence="1" type="ORF">CENDO_08490</name>
</gene>
<evidence type="ECO:0000313" key="1">
    <source>
        <dbReference type="EMBL" id="QCB28968.1"/>
    </source>
</evidence>
<reference evidence="1 2" key="1">
    <citation type="submission" date="2019-04" db="EMBL/GenBank/DDBJ databases">
        <title>Corynebacterium endometrii sp. nov., isolated from the uterus of a cow with endometritis.</title>
        <authorList>
            <person name="Ballas P."/>
            <person name="Ruckert C."/>
            <person name="Wagener K."/>
            <person name="Drillich M."/>
            <person name="Kaempfer P."/>
            <person name="Busse H.-J."/>
            <person name="Ehling-Schulz M."/>
        </authorList>
    </citation>
    <scope>NUCLEOTIDE SEQUENCE [LARGE SCALE GENOMIC DNA]</scope>
    <source>
        <strain evidence="1 2">LMM-1653</strain>
    </source>
</reference>
<accession>A0A4V1CEQ9</accession>
<keyword evidence="2" id="KW-1185">Reference proteome</keyword>
<dbReference type="OrthoDB" id="4426143at2"/>
<dbReference type="KEGG" id="cee:CENDO_08490"/>
<protein>
    <submittedName>
        <fullName evidence="1">Uncharacterized protein</fullName>
    </submittedName>
</protein>